<dbReference type="PROSITE" id="PS51450">
    <property type="entry name" value="LRR"/>
    <property type="match status" value="4"/>
</dbReference>
<dbReference type="Pfam" id="PF12799">
    <property type="entry name" value="LRR_4"/>
    <property type="match status" value="2"/>
</dbReference>
<dbReference type="PANTHER" id="PTHR46652:SF3">
    <property type="entry name" value="LEUCINE-RICH REPEAT-CONTAINING PROTEIN 9"/>
    <property type="match status" value="1"/>
</dbReference>
<sequence length="345" mass="40003">MKAGDPIAKRVFKEEIVIRFLSGFMPVMEFLLEQGFLNYLEKGELEVLLDQLDFSTVFSQKGFMKSRFFDMVIKYIRKNTRFLNDIFKQCLQNKLTSVKELINFLETRNPSLLSKSIKAIVKEYDSGLLCNDSMEAVEALLSSHLFPHLNIKDRMALLSDPESILHQYYVKAGGGVYPLIDGREIRIEKSEDLDLYHFRYIKNVDKIKKLVINNNKLTNIHAFTHLKYLEELSLQNNQITTIKGIKKLINLRRLELQDNKITDISELVSLKRLKHLNLENNEIKSIKKLGEIKGLRHINLVSNKIDKLEDFSRLKKLRLLNLSNNNIAALDCSKIPSSVYTDILL</sequence>
<reference evidence="3" key="1">
    <citation type="journal article" date="2015" name="Nature">
        <title>Complex archaea that bridge the gap between prokaryotes and eukaryotes.</title>
        <authorList>
            <person name="Spang A."/>
            <person name="Saw J.H."/>
            <person name="Jorgensen S.L."/>
            <person name="Zaremba-Niedzwiedzka K."/>
            <person name="Martijn J."/>
            <person name="Lind A.E."/>
            <person name="van Eijk R."/>
            <person name="Schleper C."/>
            <person name="Guy L."/>
            <person name="Ettema T.J."/>
        </authorList>
    </citation>
    <scope>NUCLEOTIDE SEQUENCE</scope>
</reference>
<evidence type="ECO:0008006" key="4">
    <source>
        <dbReference type="Google" id="ProtNLM"/>
    </source>
</evidence>
<dbReference type="EMBL" id="LAZR01001282">
    <property type="protein sequence ID" value="KKN47337.1"/>
    <property type="molecule type" value="Genomic_DNA"/>
</dbReference>
<dbReference type="InterPro" id="IPR003591">
    <property type="entry name" value="Leu-rich_rpt_typical-subtyp"/>
</dbReference>
<dbReference type="AlphaFoldDB" id="A0A0F9RCY6"/>
<protein>
    <recommendedName>
        <fullName evidence="4">Leucine-rich repeat domain-containing protein</fullName>
    </recommendedName>
</protein>
<dbReference type="PANTHER" id="PTHR46652">
    <property type="entry name" value="LEUCINE-RICH REPEAT AND IQ DOMAIN-CONTAINING PROTEIN 1-RELATED"/>
    <property type="match status" value="1"/>
</dbReference>
<accession>A0A0F9RCY6</accession>
<gene>
    <name evidence="3" type="ORF">LCGC14_0663960</name>
</gene>
<dbReference type="InterPro" id="IPR025875">
    <property type="entry name" value="Leu-rich_rpt_4"/>
</dbReference>
<keyword evidence="1" id="KW-0433">Leucine-rich repeat</keyword>
<dbReference type="SUPFAM" id="SSF52058">
    <property type="entry name" value="L domain-like"/>
    <property type="match status" value="1"/>
</dbReference>
<proteinExistence type="predicted"/>
<dbReference type="Gene3D" id="3.80.10.10">
    <property type="entry name" value="Ribonuclease Inhibitor"/>
    <property type="match status" value="1"/>
</dbReference>
<dbReference type="InterPro" id="IPR032675">
    <property type="entry name" value="LRR_dom_sf"/>
</dbReference>
<dbReference type="SMART" id="SM00365">
    <property type="entry name" value="LRR_SD22"/>
    <property type="match status" value="4"/>
</dbReference>
<evidence type="ECO:0000256" key="2">
    <source>
        <dbReference type="ARBA" id="ARBA00022737"/>
    </source>
</evidence>
<name>A0A0F9RCY6_9ZZZZ</name>
<organism evidence="3">
    <name type="scientific">marine sediment metagenome</name>
    <dbReference type="NCBI Taxonomy" id="412755"/>
    <lineage>
        <taxon>unclassified sequences</taxon>
        <taxon>metagenomes</taxon>
        <taxon>ecological metagenomes</taxon>
    </lineage>
</organism>
<dbReference type="InterPro" id="IPR050836">
    <property type="entry name" value="SDS22/Internalin_LRR"/>
</dbReference>
<evidence type="ECO:0000313" key="3">
    <source>
        <dbReference type="EMBL" id="KKN47337.1"/>
    </source>
</evidence>
<comment type="caution">
    <text evidence="3">The sequence shown here is derived from an EMBL/GenBank/DDBJ whole genome shotgun (WGS) entry which is preliminary data.</text>
</comment>
<dbReference type="InterPro" id="IPR001611">
    <property type="entry name" value="Leu-rich_rpt"/>
</dbReference>
<evidence type="ECO:0000256" key="1">
    <source>
        <dbReference type="ARBA" id="ARBA00022614"/>
    </source>
</evidence>
<keyword evidence="2" id="KW-0677">Repeat</keyword>
<dbReference type="SMART" id="SM00369">
    <property type="entry name" value="LRR_TYP"/>
    <property type="match status" value="5"/>
</dbReference>
<dbReference type="Pfam" id="PF00560">
    <property type="entry name" value="LRR_1"/>
    <property type="match status" value="1"/>
</dbReference>